<protein>
    <submittedName>
        <fullName evidence="1">9449_t:CDS:1</fullName>
    </submittedName>
</protein>
<accession>A0ACA9K6A6</accession>
<proteinExistence type="predicted"/>
<evidence type="ECO:0000313" key="1">
    <source>
        <dbReference type="EMBL" id="CAG8455034.1"/>
    </source>
</evidence>
<sequence>MQQIDVGHKVDIGRNTRSENAGKDRDPICLWLRLSDVRIAVMA</sequence>
<dbReference type="EMBL" id="CAJVPW010000463">
    <property type="protein sequence ID" value="CAG8455034.1"/>
    <property type="molecule type" value="Genomic_DNA"/>
</dbReference>
<dbReference type="Proteomes" id="UP000789366">
    <property type="component" value="Unassembled WGS sequence"/>
</dbReference>
<reference evidence="1" key="1">
    <citation type="submission" date="2021-06" db="EMBL/GenBank/DDBJ databases">
        <authorList>
            <person name="Kallberg Y."/>
            <person name="Tangrot J."/>
            <person name="Rosling A."/>
        </authorList>
    </citation>
    <scope>NUCLEOTIDE SEQUENCE</scope>
    <source>
        <strain evidence="1">28 12/20/2015</strain>
    </source>
</reference>
<organism evidence="1 2">
    <name type="scientific">Cetraspora pellucida</name>
    <dbReference type="NCBI Taxonomy" id="1433469"/>
    <lineage>
        <taxon>Eukaryota</taxon>
        <taxon>Fungi</taxon>
        <taxon>Fungi incertae sedis</taxon>
        <taxon>Mucoromycota</taxon>
        <taxon>Glomeromycotina</taxon>
        <taxon>Glomeromycetes</taxon>
        <taxon>Diversisporales</taxon>
        <taxon>Gigasporaceae</taxon>
        <taxon>Cetraspora</taxon>
    </lineage>
</organism>
<name>A0ACA9K6A6_9GLOM</name>
<comment type="caution">
    <text evidence="1">The sequence shown here is derived from an EMBL/GenBank/DDBJ whole genome shotgun (WGS) entry which is preliminary data.</text>
</comment>
<gene>
    <name evidence="1" type="ORF">SPELUC_LOCUS999</name>
</gene>
<keyword evidence="2" id="KW-1185">Reference proteome</keyword>
<feature type="non-terminal residue" evidence="1">
    <location>
        <position position="43"/>
    </location>
</feature>
<evidence type="ECO:0000313" key="2">
    <source>
        <dbReference type="Proteomes" id="UP000789366"/>
    </source>
</evidence>